<evidence type="ECO:0000259" key="2">
    <source>
        <dbReference type="PROSITE" id="PS51286"/>
    </source>
</evidence>
<feature type="region of interest" description="Disordered" evidence="1">
    <location>
        <begin position="244"/>
        <end position="265"/>
    </location>
</feature>
<evidence type="ECO:0000313" key="3">
    <source>
        <dbReference type="EMBL" id="SCM24852.1"/>
    </source>
</evidence>
<feature type="compositionally biased region" description="Basic and acidic residues" evidence="1">
    <location>
        <begin position="773"/>
        <end position="785"/>
    </location>
</feature>
<feature type="compositionally biased region" description="Basic and acidic residues" evidence="1">
    <location>
        <begin position="86"/>
        <end position="98"/>
    </location>
</feature>
<dbReference type="Pfam" id="PF26188">
    <property type="entry name" value="RESC6"/>
    <property type="match status" value="1"/>
</dbReference>
<dbReference type="SMART" id="SM00952">
    <property type="entry name" value="RAP"/>
    <property type="match status" value="1"/>
</dbReference>
<accession>A0A1C6YN71</accession>
<dbReference type="PROSITE" id="PS51286">
    <property type="entry name" value="RAP"/>
    <property type="match status" value="1"/>
</dbReference>
<sequence>MCIGISNYAINITKISKAILNGKKYIRTGKFNDLVCKKKVLSESIENKLNEVNKKDVNQVKILKLFSIDEIKSGIPRRHTKRQKGGARENGENCENRESSPLSSINNPADDCANVTNVWGYKNKILLKKNNTQNSVKRSNFIEDQNGSNITNECNSIDSKKKINKKNYNQCVIPNKLFRKKYICIENNIKLVDSYINKKYHIEVKKRDNNKNGKTNNDGNYNNVFNYSEERSIQLLDEIKERENFQNKDQHNDKKKNNNNNNELQISSVDYENKNRIIKKIYKASINHVRDENLWKKYVQNVFTISAYLDASEIVILFWCFSKIGYRDNRLINLLSSIILKKINELSCCALSLLLNSYKKLEIKKYDTIELLTNQFCFHVSSWKFQDIALVANSLAFFYIYHKNFWKKCILKLQQNYSFTHPLHLCLVISSFARLEIREGTILLCLCRSTKKLANNFSPNNLALVIHSFAKLKFNHPKFYNYLYQFVHKYLDKQLLGKQQKEGVKNGEKNGNFENFENDEKDCETTADSYIDEYPKLNKQNKLFDLQSLVLLLFSCTCLISCTEQMILKLTYLIIPNKDFLGNHKIDKLKYVSDYLQYFFPSTFEKFPEEIKNFYYYIDRYEIKNKKKLKYSARWITEVSRILTKINVNHLRNVYINNICADIMLPDSNIIIMCLGPYSYYVNSLLTTSISDLKKNILEKKKYNVITLNYHDWNKLNDYEEQINFLYSFGRNAANYLFLNATKEIDHVENVEDAENGENGEHAENDENGDSSESWKPEDGVKSDTYELCQEQENENNFSDEDNEIIDFIKNGICVNEEKENINSYDIDDIKKFLNNTPKNEK</sequence>
<evidence type="ECO:0000313" key="4">
    <source>
        <dbReference type="Proteomes" id="UP000507536"/>
    </source>
</evidence>
<feature type="region of interest" description="Disordered" evidence="1">
    <location>
        <begin position="76"/>
        <end position="108"/>
    </location>
</feature>
<reference evidence="3 4" key="1">
    <citation type="submission" date="2016-08" db="EMBL/GenBank/DDBJ databases">
        <authorList>
            <consortium name="Pathogen Informatics"/>
        </authorList>
    </citation>
    <scope>NUCLEOTIDE SEQUENCE [LARGE SCALE GENOMIC DNA]</scope>
    <source>
        <strain evidence="3 4">DS</strain>
    </source>
</reference>
<feature type="compositionally biased region" description="Acidic residues" evidence="1">
    <location>
        <begin position="790"/>
        <end position="802"/>
    </location>
</feature>
<feature type="compositionally biased region" description="Basic and acidic residues" evidence="1">
    <location>
        <begin position="244"/>
        <end position="256"/>
    </location>
</feature>
<feature type="domain" description="RAP" evidence="2">
    <location>
        <begin position="670"/>
        <end position="728"/>
    </location>
</feature>
<proteinExistence type="predicted"/>
<gene>
    <name evidence="3" type="ORF">PCHDS_000444800</name>
</gene>
<dbReference type="AlphaFoldDB" id="A0A1C6YN71"/>
<organism evidence="3 4">
    <name type="scientific">Plasmodium chabaudi adami</name>
    <dbReference type="NCBI Taxonomy" id="5826"/>
    <lineage>
        <taxon>Eukaryota</taxon>
        <taxon>Sar</taxon>
        <taxon>Alveolata</taxon>
        <taxon>Apicomplexa</taxon>
        <taxon>Aconoidasida</taxon>
        <taxon>Haemosporida</taxon>
        <taxon>Plasmodiidae</taxon>
        <taxon>Plasmodium</taxon>
        <taxon>Plasmodium (Vinckeia)</taxon>
    </lineage>
</organism>
<protein>
    <submittedName>
        <fullName evidence="3">RAP protein, putative</fullName>
    </submittedName>
</protein>
<name>A0A1C6YN71_PLACE</name>
<feature type="compositionally biased region" description="Basic residues" evidence="1">
    <location>
        <begin position="76"/>
        <end position="85"/>
    </location>
</feature>
<dbReference type="Gene3D" id="3.40.960.10">
    <property type="entry name" value="VSR Endonuclease"/>
    <property type="match status" value="1"/>
</dbReference>
<dbReference type="Proteomes" id="UP000507536">
    <property type="component" value="Chromosome 14"/>
</dbReference>
<dbReference type="InterPro" id="IPR058917">
    <property type="entry name" value="RESC6_dom"/>
</dbReference>
<dbReference type="EMBL" id="LT608194">
    <property type="protein sequence ID" value="SCM24852.1"/>
    <property type="molecule type" value="Genomic_DNA"/>
</dbReference>
<feature type="region of interest" description="Disordered" evidence="1">
    <location>
        <begin position="755"/>
        <end position="802"/>
    </location>
</feature>
<dbReference type="Pfam" id="PF08373">
    <property type="entry name" value="RAP"/>
    <property type="match status" value="1"/>
</dbReference>
<dbReference type="InterPro" id="IPR013584">
    <property type="entry name" value="RAP"/>
</dbReference>
<evidence type="ECO:0000256" key="1">
    <source>
        <dbReference type="SAM" id="MobiDB-lite"/>
    </source>
</evidence>